<dbReference type="InterPro" id="IPR036736">
    <property type="entry name" value="ACP-like_sf"/>
</dbReference>
<evidence type="ECO:0000313" key="8">
    <source>
        <dbReference type="Proteomes" id="UP000004754"/>
    </source>
</evidence>
<dbReference type="EMBL" id="AEQN01000017">
    <property type="protein sequence ID" value="EFV01504.1"/>
    <property type="molecule type" value="Genomic_DNA"/>
</dbReference>
<dbReference type="GO" id="GO:0005737">
    <property type="term" value="C:cytoplasm"/>
    <property type="evidence" value="ECO:0007669"/>
    <property type="project" value="TreeGrafter"/>
</dbReference>
<dbReference type="PROSITE" id="PS00455">
    <property type="entry name" value="AMP_BINDING"/>
    <property type="match status" value="1"/>
</dbReference>
<dbReference type="InterPro" id="IPR006162">
    <property type="entry name" value="Ppantetheine_attach_site"/>
</dbReference>
<dbReference type="InterPro" id="IPR000873">
    <property type="entry name" value="AMP-dep_synth/lig_dom"/>
</dbReference>
<reference evidence="7 8" key="1">
    <citation type="submission" date="2010-12" db="EMBL/GenBank/DDBJ databases">
        <authorList>
            <person name="Muzny D."/>
            <person name="Qin X."/>
            <person name="Deng J."/>
            <person name="Jiang H."/>
            <person name="Liu Y."/>
            <person name="Qu J."/>
            <person name="Song X.-Z."/>
            <person name="Zhang L."/>
            <person name="Thornton R."/>
            <person name="Coyle M."/>
            <person name="Francisco L."/>
            <person name="Jackson L."/>
            <person name="Javaid M."/>
            <person name="Korchina V."/>
            <person name="Kovar C."/>
            <person name="Mata R."/>
            <person name="Mathew T."/>
            <person name="Ngo R."/>
            <person name="Nguyen L."/>
            <person name="Nguyen N."/>
            <person name="Okwuonu G."/>
            <person name="Ongeri F."/>
            <person name="Pham C."/>
            <person name="Simmons D."/>
            <person name="Wilczek-Boney K."/>
            <person name="Hale W."/>
            <person name="Jakkamsetti A."/>
            <person name="Pham P."/>
            <person name="Ruth R."/>
            <person name="San Lucas F."/>
            <person name="Warren J."/>
            <person name="Zhang J."/>
            <person name="Zhao Z."/>
            <person name="Zhou C."/>
            <person name="Zhu D."/>
            <person name="Lee S."/>
            <person name="Bess C."/>
            <person name="Blankenburg K."/>
            <person name="Forbes L."/>
            <person name="Fu Q."/>
            <person name="Gubbala S."/>
            <person name="Hirani K."/>
            <person name="Jayaseelan J.C."/>
            <person name="Lara F."/>
            <person name="Munidasa M."/>
            <person name="Palculict T."/>
            <person name="Patil S."/>
            <person name="Pu L.-L."/>
            <person name="Saada N."/>
            <person name="Tang L."/>
            <person name="Weissenberger G."/>
            <person name="Zhu Y."/>
            <person name="Hemphill L."/>
            <person name="Shang Y."/>
            <person name="Youmans B."/>
            <person name="Ayvaz T."/>
            <person name="Ross M."/>
            <person name="Santibanez J."/>
            <person name="Aqrawi P."/>
            <person name="Gross S."/>
            <person name="Joshi V."/>
            <person name="Fowler G."/>
            <person name="Nazareth L."/>
            <person name="Reid J."/>
            <person name="Worley K."/>
            <person name="Petrosino J."/>
            <person name="Highlander S."/>
            <person name="Gibbs R."/>
        </authorList>
    </citation>
    <scope>NUCLEOTIDE SEQUENCE [LARGE SCALE GENOMIC DNA]</scope>
    <source>
        <strain evidence="7 8">ATCC 23263</strain>
    </source>
</reference>
<evidence type="ECO:0000256" key="3">
    <source>
        <dbReference type="ARBA" id="ARBA00022553"/>
    </source>
</evidence>
<dbReference type="Gene3D" id="3.30.300.30">
    <property type="match status" value="2"/>
</dbReference>
<gene>
    <name evidence="7" type="ORF">HMP0721_1425</name>
</gene>
<evidence type="ECO:0000259" key="6">
    <source>
        <dbReference type="PROSITE" id="PS50075"/>
    </source>
</evidence>
<dbReference type="InterPro" id="IPR009081">
    <property type="entry name" value="PP-bd_ACP"/>
</dbReference>
<dbReference type="FunFam" id="1.10.1200.10:FF:000005">
    <property type="entry name" value="Nonribosomal peptide synthetase 1"/>
    <property type="match status" value="1"/>
</dbReference>
<dbReference type="STRING" id="887929.HMP0721_1425"/>
<dbReference type="AlphaFoldDB" id="E6MHE0"/>
<dbReference type="eggNOG" id="COG1020">
    <property type="taxonomic scope" value="Bacteria"/>
</dbReference>
<evidence type="ECO:0000256" key="5">
    <source>
        <dbReference type="ARBA" id="ARBA00023194"/>
    </source>
</evidence>
<evidence type="ECO:0000256" key="2">
    <source>
        <dbReference type="ARBA" id="ARBA00022450"/>
    </source>
</evidence>
<comment type="cofactor">
    <cofactor evidence="1">
        <name>pantetheine 4'-phosphate</name>
        <dbReference type="ChEBI" id="CHEBI:47942"/>
    </cofactor>
</comment>
<dbReference type="GO" id="GO:0044550">
    <property type="term" value="P:secondary metabolite biosynthetic process"/>
    <property type="evidence" value="ECO:0007669"/>
    <property type="project" value="TreeGrafter"/>
</dbReference>
<comment type="caution">
    <text evidence="7">The sequence shown here is derived from an EMBL/GenBank/DDBJ whole genome shotgun (WGS) entry which is preliminary data.</text>
</comment>
<dbReference type="GO" id="GO:0043041">
    <property type="term" value="P:amino acid activation for nonribosomal peptide biosynthetic process"/>
    <property type="evidence" value="ECO:0007669"/>
    <property type="project" value="TreeGrafter"/>
</dbReference>
<dbReference type="SUPFAM" id="SSF53335">
    <property type="entry name" value="S-adenosyl-L-methionine-dependent methyltransferases"/>
    <property type="match status" value="1"/>
</dbReference>
<feature type="domain" description="Carrier" evidence="6">
    <location>
        <begin position="798"/>
        <end position="873"/>
    </location>
</feature>
<dbReference type="RefSeq" id="WP_006598847.1">
    <property type="nucleotide sequence ID" value="NZ_GL622359.1"/>
</dbReference>
<dbReference type="InterPro" id="IPR045851">
    <property type="entry name" value="AMP-bd_C_sf"/>
</dbReference>
<evidence type="ECO:0000256" key="4">
    <source>
        <dbReference type="ARBA" id="ARBA00022598"/>
    </source>
</evidence>
<accession>E6MHE0</accession>
<dbReference type="GO" id="GO:0016874">
    <property type="term" value="F:ligase activity"/>
    <property type="evidence" value="ECO:0007669"/>
    <property type="project" value="UniProtKB-KW"/>
</dbReference>
<keyword evidence="3" id="KW-0597">Phosphoprotein</keyword>
<proteinExistence type="predicted"/>
<dbReference type="SUPFAM" id="SSF47336">
    <property type="entry name" value="ACP-like"/>
    <property type="match status" value="1"/>
</dbReference>
<dbReference type="Pfam" id="PF00550">
    <property type="entry name" value="PP-binding"/>
    <property type="match status" value="1"/>
</dbReference>
<organism evidence="7 8">
    <name type="scientific">Pseudoramibacter alactolyticus ATCC 23263</name>
    <dbReference type="NCBI Taxonomy" id="887929"/>
    <lineage>
        <taxon>Bacteria</taxon>
        <taxon>Bacillati</taxon>
        <taxon>Bacillota</taxon>
        <taxon>Clostridia</taxon>
        <taxon>Eubacteriales</taxon>
        <taxon>Eubacteriaceae</taxon>
        <taxon>Pseudoramibacter</taxon>
    </lineage>
</organism>
<dbReference type="PROSITE" id="PS00012">
    <property type="entry name" value="PHOSPHOPANTETHEINE"/>
    <property type="match status" value="1"/>
</dbReference>
<sequence length="883" mass="97267">MKRYQDKTALVWNDEKRSYQQIYSRACAFAEALAAKGVRKGDRVAISLPRSIDMVCAVLGVLLTGGVYVPLNHAQPAERRQNIYKKADIRCCITAKGTAAAENNGAALILAEEISEIAEKFIPAEVSAENTAYIIFTSGSTGEPKGVEIAHGAAWNTIEDVMDRLGIDESDCCLNVSSLDFDLSVFDLFAMLSCGGRIILLSDDSYKDPAAWKKLIAAEDVTLWNSAPALFEMFMQSLEQTDDIHSLRNVLLSGDYVMPELFSMLKEHNAACRLIALGGATEAAIWSNCYVVNGGEDPNTNIPYGKPLANQQFRIIKDGKDAEQGQTGELWIGGKGLAKGYTGDPEKTAAAFVYDEDGKRWYRTGDMGYYRGDGNIIFLGRLDNQVKVNGFRIELGEIEHQLNGLDGIRRAVALADKRNGRKKICAAMEPVLLQSAEEAVSTGFEVKEGTAFDGVIFRFMKEVAETVFEENITDEMKPVMALWKKKLAGMPPFPETDPQAENFGSALAEKKALMADIFTGRRQPIELLSDEMLAPEKLMAMLDLDDDLENMAELIAASKKSDVIAFVSGREGILAAKLIEKLKEKTAIRRILYFENGMGILAAARKKLEDCGIETVYINTDGSFLSGDFAACADSVISLNGLHLFTNIGAGLDWLKLLMKRDSRLFMTEPAYLSAAGYISSAVVERGFSRYTDRRKGLCKLMLLPDEWKRELTAAGFSDIKVSLCKCTEMFMYSGSFSGKELKNSNELKASCADKLVYYMVPDSFVYCLSFPLTANGKIDRGALTAMFSHASPRRRTPPVGETAKALANIWKEILGIGEVYQEDNFFETGGDSLLSTRLISAIKARFSVECSMKEIFDTPVLSDMAEVVASKNRDDEFEEGEL</sequence>
<keyword evidence="8" id="KW-1185">Reference proteome</keyword>
<keyword evidence="2" id="KW-0596">Phosphopantetheine</keyword>
<dbReference type="NCBIfam" id="TIGR01733">
    <property type="entry name" value="AA-adenyl-dom"/>
    <property type="match status" value="1"/>
</dbReference>
<dbReference type="SUPFAM" id="SSF56801">
    <property type="entry name" value="Acetyl-CoA synthetase-like"/>
    <property type="match status" value="1"/>
</dbReference>
<keyword evidence="4" id="KW-0436">Ligase</keyword>
<dbReference type="InterPro" id="IPR010071">
    <property type="entry name" value="AA_adenyl_dom"/>
</dbReference>
<dbReference type="Gene3D" id="3.40.50.12780">
    <property type="entry name" value="N-terminal domain of ligase-like"/>
    <property type="match status" value="1"/>
</dbReference>
<keyword evidence="5" id="KW-0045">Antibiotic biosynthesis</keyword>
<protein>
    <submittedName>
        <fullName evidence="7">AMP-binding enzyme</fullName>
    </submittedName>
</protein>
<dbReference type="PROSITE" id="PS50075">
    <property type="entry name" value="CARRIER"/>
    <property type="match status" value="1"/>
</dbReference>
<dbReference type="GO" id="GO:0017000">
    <property type="term" value="P:antibiotic biosynthetic process"/>
    <property type="evidence" value="ECO:0007669"/>
    <property type="project" value="UniProtKB-KW"/>
</dbReference>
<dbReference type="InterPro" id="IPR029063">
    <property type="entry name" value="SAM-dependent_MTases_sf"/>
</dbReference>
<name>E6MHE0_9FIRM</name>
<dbReference type="GO" id="GO:0031177">
    <property type="term" value="F:phosphopantetheine binding"/>
    <property type="evidence" value="ECO:0007669"/>
    <property type="project" value="TreeGrafter"/>
</dbReference>
<dbReference type="HOGENOM" id="CLU_000022_2_15_9"/>
<evidence type="ECO:0000313" key="7">
    <source>
        <dbReference type="EMBL" id="EFV01504.1"/>
    </source>
</evidence>
<dbReference type="PANTHER" id="PTHR45527:SF10">
    <property type="entry name" value="PYOCHELIN SYNTHASE PCHF"/>
    <property type="match status" value="1"/>
</dbReference>
<dbReference type="Gene3D" id="3.40.50.150">
    <property type="entry name" value="Vaccinia Virus protein VP39"/>
    <property type="match status" value="1"/>
</dbReference>
<dbReference type="Proteomes" id="UP000004754">
    <property type="component" value="Unassembled WGS sequence"/>
</dbReference>
<dbReference type="PANTHER" id="PTHR45527">
    <property type="entry name" value="NONRIBOSOMAL PEPTIDE SYNTHETASE"/>
    <property type="match status" value="1"/>
</dbReference>
<dbReference type="InterPro" id="IPR020845">
    <property type="entry name" value="AMP-binding_CS"/>
</dbReference>
<dbReference type="InterPro" id="IPR042099">
    <property type="entry name" value="ANL_N_sf"/>
</dbReference>
<evidence type="ECO:0000256" key="1">
    <source>
        <dbReference type="ARBA" id="ARBA00001957"/>
    </source>
</evidence>
<dbReference type="Pfam" id="PF00501">
    <property type="entry name" value="AMP-binding"/>
    <property type="match status" value="1"/>
</dbReference>
<dbReference type="Gene3D" id="1.10.1200.10">
    <property type="entry name" value="ACP-like"/>
    <property type="match status" value="1"/>
</dbReference>